<dbReference type="InterPro" id="IPR013180">
    <property type="entry name" value="CTNNBL1_N"/>
</dbReference>
<name>A0A9W6T1J7_CANBO</name>
<keyword evidence="5" id="KW-0539">Nucleus</keyword>
<evidence type="ECO:0000256" key="4">
    <source>
        <dbReference type="ARBA" id="ARBA00023054"/>
    </source>
</evidence>
<dbReference type="PANTHER" id="PTHR14978:SF0">
    <property type="entry name" value="BETA-CATENIN-LIKE PROTEIN 1"/>
    <property type="match status" value="1"/>
</dbReference>
<protein>
    <submittedName>
        <fullName evidence="7">Unnamed protein product</fullName>
    </submittedName>
</protein>
<evidence type="ECO:0000256" key="1">
    <source>
        <dbReference type="ARBA" id="ARBA00004123"/>
    </source>
</evidence>
<dbReference type="GO" id="GO:0005681">
    <property type="term" value="C:spliceosomal complex"/>
    <property type="evidence" value="ECO:0007669"/>
    <property type="project" value="TreeGrafter"/>
</dbReference>
<reference evidence="7" key="1">
    <citation type="submission" date="2023-04" db="EMBL/GenBank/DDBJ databases">
        <title>Candida boidinii NBRC 10035.</title>
        <authorList>
            <person name="Ichikawa N."/>
            <person name="Sato H."/>
            <person name="Tonouchi N."/>
        </authorList>
    </citation>
    <scope>NUCLEOTIDE SEQUENCE</scope>
    <source>
        <strain evidence="7">NBRC 10035</strain>
    </source>
</reference>
<dbReference type="EMBL" id="BSXN01001022">
    <property type="protein sequence ID" value="GME71170.1"/>
    <property type="molecule type" value="Genomic_DNA"/>
</dbReference>
<accession>A0A9W6T1J7</accession>
<dbReference type="PANTHER" id="PTHR14978">
    <property type="entry name" value="BETA-CATENIN-LIKE PROTEIN 1 NUCLEAR ASSOCIATED PROTEIN"/>
    <property type="match status" value="1"/>
</dbReference>
<feature type="domain" description="Beta-catenin-like protein 1 N-terminal" evidence="6">
    <location>
        <begin position="31"/>
        <end position="330"/>
    </location>
</feature>
<evidence type="ECO:0000256" key="2">
    <source>
        <dbReference type="ARBA" id="ARBA00022553"/>
    </source>
</evidence>
<keyword evidence="8" id="KW-1185">Reference proteome</keyword>
<keyword evidence="4" id="KW-0175">Coiled coil</keyword>
<proteinExistence type="predicted"/>
<keyword evidence="3" id="KW-0677">Repeat</keyword>
<dbReference type="Proteomes" id="UP001165120">
    <property type="component" value="Unassembled WGS sequence"/>
</dbReference>
<evidence type="ECO:0000313" key="8">
    <source>
        <dbReference type="Proteomes" id="UP001165120"/>
    </source>
</evidence>
<dbReference type="InterPro" id="IPR039678">
    <property type="entry name" value="CTNNBL1"/>
</dbReference>
<evidence type="ECO:0000256" key="5">
    <source>
        <dbReference type="ARBA" id="ARBA00023242"/>
    </source>
</evidence>
<comment type="caution">
    <text evidence="7">The sequence shown here is derived from an EMBL/GenBank/DDBJ whole genome shotgun (WGS) entry which is preliminary data.</text>
</comment>
<dbReference type="Pfam" id="PF08216">
    <property type="entry name" value="CTNNBL"/>
    <property type="match status" value="1"/>
</dbReference>
<evidence type="ECO:0000313" key="7">
    <source>
        <dbReference type="EMBL" id="GME71170.1"/>
    </source>
</evidence>
<gene>
    <name evidence="7" type="ORF">Cboi02_000311200</name>
</gene>
<dbReference type="AlphaFoldDB" id="A0A9W6T1J7"/>
<evidence type="ECO:0000259" key="6">
    <source>
        <dbReference type="Pfam" id="PF08216"/>
    </source>
</evidence>
<keyword evidence="2" id="KW-0597">Phosphoprotein</keyword>
<comment type="subcellular location">
    <subcellularLocation>
        <location evidence="1">Nucleus</location>
    </subcellularLocation>
</comment>
<evidence type="ECO:0000256" key="3">
    <source>
        <dbReference type="ARBA" id="ARBA00022737"/>
    </source>
</evidence>
<organism evidence="7 8">
    <name type="scientific">Candida boidinii</name>
    <name type="common">Yeast</name>
    <dbReference type="NCBI Taxonomy" id="5477"/>
    <lineage>
        <taxon>Eukaryota</taxon>
        <taxon>Fungi</taxon>
        <taxon>Dikarya</taxon>
        <taxon>Ascomycota</taxon>
        <taxon>Saccharomycotina</taxon>
        <taxon>Pichiomycetes</taxon>
        <taxon>Pichiales</taxon>
        <taxon>Pichiaceae</taxon>
        <taxon>Ogataea</taxon>
        <taxon>Ogataea/Candida clade</taxon>
    </lineage>
</organism>
<sequence length="359" mass="41599">MITLALTFLINLNDYGDIQVDQFFITDGNIEFINWLVDTNLSKFQIKNFSSINQYSIEFLSDILIKNEENFGKLDNILINHGGIDIIEILLKSLSKFKKIDFKLSEIEIKEFYNNLTNLINYLLISNFKFLDSFILNEGLQLILITIEINSINLNNFQLKSNLKILNNCFNFSKLNRRISKVIINDSGLKIIFNLINNNKIKLTNSSNTNSDSIKFYCFNLINNFLIHLSTDDSERIRLIHKIINKDFKNLSKIISLKLQLLKLIEELEENEDPETEHEDTLVELVNANFAINSIILWVILDEQVLETHLNGHVTKLLESHGLQVKDIVTEVEDNAELLPANRKTLFLDLVEITTQNYL</sequence>